<evidence type="ECO:0000313" key="3">
    <source>
        <dbReference type="EMBL" id="MBW0508386.1"/>
    </source>
</evidence>
<evidence type="ECO:0000256" key="1">
    <source>
        <dbReference type="SAM" id="Coils"/>
    </source>
</evidence>
<feature type="region of interest" description="Disordered" evidence="2">
    <location>
        <begin position="534"/>
        <end position="570"/>
    </location>
</feature>
<feature type="compositionally biased region" description="Polar residues" evidence="2">
    <location>
        <begin position="684"/>
        <end position="695"/>
    </location>
</feature>
<feature type="compositionally biased region" description="Low complexity" evidence="2">
    <location>
        <begin position="294"/>
        <end position="305"/>
    </location>
</feature>
<reference evidence="3" key="1">
    <citation type="submission" date="2021-03" db="EMBL/GenBank/DDBJ databases">
        <title>Draft genome sequence of rust myrtle Austropuccinia psidii MF-1, a brazilian biotype.</title>
        <authorList>
            <person name="Quecine M.C."/>
            <person name="Pachon D.M.R."/>
            <person name="Bonatelli M.L."/>
            <person name="Correr F.H."/>
            <person name="Franceschini L.M."/>
            <person name="Leite T.F."/>
            <person name="Margarido G.R.A."/>
            <person name="Almeida C.A."/>
            <person name="Ferrarezi J.A."/>
            <person name="Labate C.A."/>
        </authorList>
    </citation>
    <scope>NUCLEOTIDE SEQUENCE</scope>
    <source>
        <strain evidence="3">MF-1</strain>
    </source>
</reference>
<feature type="compositionally biased region" description="Polar residues" evidence="2">
    <location>
        <begin position="662"/>
        <end position="675"/>
    </location>
</feature>
<dbReference type="AlphaFoldDB" id="A0A9Q3DXC7"/>
<feature type="region of interest" description="Disordered" evidence="2">
    <location>
        <begin position="597"/>
        <end position="695"/>
    </location>
</feature>
<evidence type="ECO:0000256" key="2">
    <source>
        <dbReference type="SAM" id="MobiDB-lite"/>
    </source>
</evidence>
<name>A0A9Q3DXC7_9BASI</name>
<feature type="compositionally biased region" description="Low complexity" evidence="2">
    <location>
        <begin position="71"/>
        <end position="86"/>
    </location>
</feature>
<feature type="compositionally biased region" description="Basic and acidic residues" evidence="2">
    <location>
        <begin position="649"/>
        <end position="658"/>
    </location>
</feature>
<feature type="coiled-coil region" evidence="1">
    <location>
        <begin position="335"/>
        <end position="409"/>
    </location>
</feature>
<gene>
    <name evidence="3" type="ORF">O181_048101</name>
</gene>
<feature type="coiled-coil region" evidence="1">
    <location>
        <begin position="818"/>
        <end position="918"/>
    </location>
</feature>
<feature type="compositionally biased region" description="Low complexity" evidence="2">
    <location>
        <begin position="20"/>
        <end position="46"/>
    </location>
</feature>
<feature type="compositionally biased region" description="Low complexity" evidence="2">
    <location>
        <begin position="105"/>
        <end position="137"/>
    </location>
</feature>
<feature type="compositionally biased region" description="Basic residues" evidence="2">
    <location>
        <begin position="1"/>
        <end position="15"/>
    </location>
</feature>
<dbReference type="EMBL" id="AVOT02020297">
    <property type="protein sequence ID" value="MBW0508386.1"/>
    <property type="molecule type" value="Genomic_DNA"/>
</dbReference>
<comment type="caution">
    <text evidence="3">The sequence shown here is derived from an EMBL/GenBank/DDBJ whole genome shotgun (WGS) entry which is preliminary data.</text>
</comment>
<sequence>MRRPSKSSKTQKNHQTRSITSSLKNSLSNNSNNSNNSTPTTTKMSNYHQIKFKKRKCVPPTSESDSEKQINLKSSGSSHSCKNNSNPTKLNIDTNNHDPNDLNHHLNQNNLNSSTSSDIEVLSSKSNSNLNLQPSPSFHQVSLSPNQVDSNLTLSHSTHLNHQNNLKSNSESKSPNINSISSSNLNLNLFESNHHQSLKSILTQTLHETLKNQSSKNLNSISSNQVINEKNLANQSEKITSSISLSDHQLESNLHESIETLTNQLTSWLSDQIKSSFNSILINQNQSHSHLDSPKSIPSPSSLLKHQNPNFPPKINESSTSTPTSSFSLNNLKVIDELKSRISQLEKNYQTNSSTNPDQTISNQIFQIELINDLHTKLSELESNQTNQLDQLQNKLHQIENQSKIKFEEFQSKTSSLESNNKIILPQTINYVKNKLSEFENSQAAQLDLLKSQITQLHVDHKTQVSMFESFNTHLPTQSLQAIHTVMELKHQFEAHKVISSNQLIQLETKFNQFQSQLDLIAHKDLHLLKEHNLTNPESIKPSHSTLTDQKRHHQPSINRVSKPNSHISNLNNNIISVQSNPHKKSPRHNDSNVALIQKQQRPDFKPITPSQVDEPIYRPDQNNQTNSRPLGRLITPSSTAPTLSIDPKPQDNSRYHPEPQPASNSNSGPTLSPSHTRRDSTTLHDSNPFGSHQSNLLTLEHSSEPTLDPKISDARDKAISAGFSPNQLYTVYCYLSCRLMQSSWLGDLARSKCIEVSKEQINGEVIGQLSQLGFNKAFTTEAVKLFKACKDIPEIFKNDDLKDIIQIWNETGKKNAVQKMKVRFNEMQYDIKDLKKQLFEYQNASIKKQSQEMKVRIDAIDNSLKSLKQQSHQCPTHLSTEEAEDMKAKFLEMNDELESLRNQSTEDQTDLATLTERMDFAETSISDLITLKASASDVAILKEQLEMIMEIVQGETIEKPSRKNLCSRLSNLLADKSDLKAQDERSKVFSEIEGYIVDCLIKYSKLSFETEEGEDEDELEENLVESDEDDELREQEDGEEKLKARVMRTQSFRISSKWLQFFKIIKKLEFKNSPQIVKLQCGLNEFSNSLKNINQLISNLS</sequence>
<feature type="region of interest" description="Disordered" evidence="2">
    <location>
        <begin position="1015"/>
        <end position="1040"/>
    </location>
</feature>
<feature type="compositionally biased region" description="Polar residues" evidence="2">
    <location>
        <begin position="138"/>
        <end position="152"/>
    </location>
</feature>
<evidence type="ECO:0000313" key="4">
    <source>
        <dbReference type="Proteomes" id="UP000765509"/>
    </source>
</evidence>
<keyword evidence="1" id="KW-0175">Coiled coil</keyword>
<feature type="region of interest" description="Disordered" evidence="2">
    <location>
        <begin position="288"/>
        <end position="326"/>
    </location>
</feature>
<keyword evidence="4" id="KW-1185">Reference proteome</keyword>
<feature type="region of interest" description="Disordered" evidence="2">
    <location>
        <begin position="1"/>
        <end position="152"/>
    </location>
</feature>
<organism evidence="3 4">
    <name type="scientific">Austropuccinia psidii MF-1</name>
    <dbReference type="NCBI Taxonomy" id="1389203"/>
    <lineage>
        <taxon>Eukaryota</taxon>
        <taxon>Fungi</taxon>
        <taxon>Dikarya</taxon>
        <taxon>Basidiomycota</taxon>
        <taxon>Pucciniomycotina</taxon>
        <taxon>Pucciniomycetes</taxon>
        <taxon>Pucciniales</taxon>
        <taxon>Sphaerophragmiaceae</taxon>
        <taxon>Austropuccinia</taxon>
    </lineage>
</organism>
<proteinExistence type="predicted"/>
<feature type="compositionally biased region" description="Basic and acidic residues" evidence="2">
    <location>
        <begin position="95"/>
        <end position="104"/>
    </location>
</feature>
<protein>
    <submittedName>
        <fullName evidence="3">Uncharacterized protein</fullName>
    </submittedName>
</protein>
<feature type="compositionally biased region" description="Polar residues" evidence="2">
    <location>
        <begin position="534"/>
        <end position="548"/>
    </location>
</feature>
<accession>A0A9Q3DXC7</accession>
<dbReference type="Proteomes" id="UP000765509">
    <property type="component" value="Unassembled WGS sequence"/>
</dbReference>